<evidence type="ECO:0000259" key="3">
    <source>
        <dbReference type="Pfam" id="PF17481"/>
    </source>
</evidence>
<dbReference type="Gene3D" id="3.30.1370.220">
    <property type="match status" value="1"/>
</dbReference>
<dbReference type="KEGG" id="pbk:Back11_11730"/>
<evidence type="ECO:0000259" key="4">
    <source>
        <dbReference type="Pfam" id="PF17482"/>
    </source>
</evidence>
<protein>
    <submittedName>
        <fullName evidence="6">Uncharacterized protein</fullName>
    </submittedName>
</protein>
<dbReference type="EMBL" id="AP019308">
    <property type="protein sequence ID" value="BBH19828.1"/>
    <property type="molecule type" value="Genomic_DNA"/>
</dbReference>
<accession>A0A3G9J7N6</accession>
<feature type="domain" description="Tail sheath protein C-terminal" evidence="4">
    <location>
        <begin position="336"/>
        <end position="438"/>
    </location>
</feature>
<evidence type="ECO:0000256" key="1">
    <source>
        <dbReference type="ARBA" id="ARBA00008005"/>
    </source>
</evidence>
<proteinExistence type="inferred from homology"/>
<evidence type="ECO:0000313" key="7">
    <source>
        <dbReference type="Proteomes" id="UP000275368"/>
    </source>
</evidence>
<dbReference type="Gene3D" id="3.40.50.11790">
    <property type="match status" value="1"/>
</dbReference>
<dbReference type="Pfam" id="PF17482">
    <property type="entry name" value="Phage_sheath_1C"/>
    <property type="match status" value="1"/>
</dbReference>
<evidence type="ECO:0000259" key="5">
    <source>
        <dbReference type="Pfam" id="PF22671"/>
    </source>
</evidence>
<dbReference type="Proteomes" id="UP000275368">
    <property type="component" value="Chromosome"/>
</dbReference>
<dbReference type="InterPro" id="IPR035326">
    <property type="entry name" value="Beta_sandwich_Seath"/>
</dbReference>
<dbReference type="Pfam" id="PF17481">
    <property type="entry name" value="Phage_sheath_domII"/>
    <property type="match status" value="1"/>
</dbReference>
<feature type="domain" description="Tail sheath protein Gp18-like" evidence="5">
    <location>
        <begin position="33"/>
        <end position="90"/>
    </location>
</feature>
<dbReference type="InterPro" id="IPR054564">
    <property type="entry name" value="Gp18_domIII_N"/>
</dbReference>
<dbReference type="AlphaFoldDB" id="A0A3G9J7N6"/>
<evidence type="ECO:0000259" key="2">
    <source>
        <dbReference type="Pfam" id="PF04984"/>
    </source>
</evidence>
<dbReference type="InterPro" id="IPR035089">
    <property type="entry name" value="Phage_sheath_subtilisin"/>
</dbReference>
<feature type="domain" description="Phage tail sheath protein-like beta-sandwich" evidence="3">
    <location>
        <begin position="91"/>
        <end position="179"/>
    </location>
</feature>
<organism evidence="6 7">
    <name type="scientific">Paenibacillus baekrokdamisoli</name>
    <dbReference type="NCBI Taxonomy" id="1712516"/>
    <lineage>
        <taxon>Bacteria</taxon>
        <taxon>Bacillati</taxon>
        <taxon>Bacillota</taxon>
        <taxon>Bacilli</taxon>
        <taxon>Bacillales</taxon>
        <taxon>Paenibacillaceae</taxon>
        <taxon>Paenibacillus</taxon>
    </lineage>
</organism>
<dbReference type="Gene3D" id="3.30.360.90">
    <property type="match status" value="1"/>
</dbReference>
<comment type="similarity">
    <text evidence="1">Belongs to the myoviridae tail sheath protein family.</text>
</comment>
<keyword evidence="7" id="KW-1185">Reference proteome</keyword>
<gene>
    <name evidence="6" type="ORF">Back11_11730</name>
</gene>
<feature type="domain" description="Tail sheath protein subtilisin-like" evidence="2">
    <location>
        <begin position="182"/>
        <end position="329"/>
    </location>
</feature>
<dbReference type="Pfam" id="PF04984">
    <property type="entry name" value="Phage_sheath_1"/>
    <property type="match status" value="1"/>
</dbReference>
<dbReference type="OrthoDB" id="89060at2"/>
<dbReference type="InterPro" id="IPR020287">
    <property type="entry name" value="Tail_sheath_C"/>
</dbReference>
<evidence type="ECO:0000313" key="6">
    <source>
        <dbReference type="EMBL" id="BBH19828.1"/>
    </source>
</evidence>
<dbReference type="Gene3D" id="3.30.1490.360">
    <property type="match status" value="1"/>
</dbReference>
<reference evidence="6 7" key="1">
    <citation type="submission" date="2018-11" db="EMBL/GenBank/DDBJ databases">
        <title>Complete genome sequence of Paenibacillus baekrokdamisoli strain KCTC 33723.</title>
        <authorList>
            <person name="Kang S.W."/>
            <person name="Lee K.C."/>
            <person name="Kim K.K."/>
            <person name="Kim J.S."/>
            <person name="Kim D.S."/>
            <person name="Ko S.H."/>
            <person name="Yang S.H."/>
            <person name="Lee J.S."/>
        </authorList>
    </citation>
    <scope>NUCLEOTIDE SEQUENCE [LARGE SCALE GENOMIC DNA]</scope>
    <source>
        <strain evidence="6 7">KCTC 33723</strain>
    </source>
</reference>
<dbReference type="RefSeq" id="WP_125654454.1">
    <property type="nucleotide sequence ID" value="NZ_AP019308.1"/>
</dbReference>
<dbReference type="Pfam" id="PF22671">
    <property type="entry name" value="Gp18_domIII_N"/>
    <property type="match status" value="1"/>
</dbReference>
<name>A0A3G9J7N6_9BACL</name>
<sequence>MAGGTWVAQNKVRPGVYINSVSDGGTLGSLGDRGITSMALTLSWGASKEIVAIHAGDDVSQALGYDITATELLLVREALKRAKTLLLYRLNTGTKATKTIGTLTATAKFGGLRGNDLTIVVQTNVEDSAKFDVITMLGANKVDTQIGATIADLKTNAWVTWSGTGALTTSAGAALTGGANGTTTNVDHTDFLAALELQDFQTVALPSTDNTLKAVYAAFTRRLRDGEGKKIQAVLENYPTADHEGVISVKNGVILSDGVTLTAAQATAWVAAATAAASIAESLTFRAYDDAKDAAPRYTNSQTISALQAGELLFTATGGKAVVEQDINSLTSFTVDKGKQFHKNRIIRVLDGIGNDFKRIFESYYLGKINNNNDGRNLLKSEMISYLDTLQAANAIQNFDSQADVSVVAGTDSDSVYVELNVQPVDAVEKIYMKVKVK</sequence>
<dbReference type="Gene3D" id="2.60.40.4290">
    <property type="match status" value="1"/>
</dbReference>